<keyword evidence="5" id="KW-1185">Reference proteome</keyword>
<dbReference type="Pfam" id="PF00106">
    <property type="entry name" value="adh_short"/>
    <property type="match status" value="1"/>
</dbReference>
<keyword evidence="2" id="KW-0560">Oxidoreductase</keyword>
<proteinExistence type="inferred from homology"/>
<dbReference type="AlphaFoldDB" id="A0A285PCB9"/>
<accession>A0A285PCB9</accession>
<sequence>MKIVNKHIVITGGASGIGLELVKQLYGQNALSVIARPSKHLEELQANYPDITIFEADLSDLDRVRLAADQLIKTEQSIDILINNAAVQYVPCFLDEDFRLETIKREVDINFTSVCMLIYLLLPALIKQDPSIILNVNSGLAIAPKASSAVYCATKGALNLFSQSLGYQLEATNVEVKQVFLPLVDTAMTKGRGSGKILPEEAAFEMIHALSKSGGSIDIGKVKFLRLLQRLSPALASQLMKGA</sequence>
<dbReference type="PANTHER" id="PTHR44196:SF1">
    <property type="entry name" value="DEHYDROGENASE_REDUCTASE SDR FAMILY MEMBER 7B"/>
    <property type="match status" value="1"/>
</dbReference>
<dbReference type="InterPro" id="IPR020904">
    <property type="entry name" value="Sc_DH/Rdtase_CS"/>
</dbReference>
<dbReference type="InterPro" id="IPR002347">
    <property type="entry name" value="SDR_fam"/>
</dbReference>
<dbReference type="PRINTS" id="PR00081">
    <property type="entry name" value="GDHRDH"/>
</dbReference>
<dbReference type="SUPFAM" id="SSF51735">
    <property type="entry name" value="NAD(P)-binding Rossmann-fold domains"/>
    <property type="match status" value="1"/>
</dbReference>
<dbReference type="InterPro" id="IPR036291">
    <property type="entry name" value="NAD(P)-bd_dom_sf"/>
</dbReference>
<dbReference type="PANTHER" id="PTHR44196">
    <property type="entry name" value="DEHYDROGENASE/REDUCTASE SDR FAMILY MEMBER 7B"/>
    <property type="match status" value="1"/>
</dbReference>
<dbReference type="RefSeq" id="WP_097153737.1">
    <property type="nucleotide sequence ID" value="NZ_OBEL01000002.1"/>
</dbReference>
<dbReference type="GO" id="GO:0016020">
    <property type="term" value="C:membrane"/>
    <property type="evidence" value="ECO:0007669"/>
    <property type="project" value="TreeGrafter"/>
</dbReference>
<evidence type="ECO:0000313" key="4">
    <source>
        <dbReference type="EMBL" id="SNZ19385.1"/>
    </source>
</evidence>
<dbReference type="Proteomes" id="UP000219439">
    <property type="component" value="Unassembled WGS sequence"/>
</dbReference>
<dbReference type="GO" id="GO:0016491">
    <property type="term" value="F:oxidoreductase activity"/>
    <property type="evidence" value="ECO:0007669"/>
    <property type="project" value="UniProtKB-KW"/>
</dbReference>
<evidence type="ECO:0000256" key="3">
    <source>
        <dbReference type="RuleBase" id="RU000363"/>
    </source>
</evidence>
<gene>
    <name evidence="4" type="ORF">SAMN06265368_2470</name>
</gene>
<comment type="similarity">
    <text evidence="1 3">Belongs to the short-chain dehydrogenases/reductases (SDR) family.</text>
</comment>
<dbReference type="Gene3D" id="3.40.50.720">
    <property type="entry name" value="NAD(P)-binding Rossmann-like Domain"/>
    <property type="match status" value="1"/>
</dbReference>
<evidence type="ECO:0000256" key="2">
    <source>
        <dbReference type="ARBA" id="ARBA00023002"/>
    </source>
</evidence>
<dbReference type="EMBL" id="OBEL01000002">
    <property type="protein sequence ID" value="SNZ19385.1"/>
    <property type="molecule type" value="Genomic_DNA"/>
</dbReference>
<protein>
    <submittedName>
        <fullName evidence="4">Uncharacterized oxidoreductase</fullName>
    </submittedName>
</protein>
<name>A0A285PCB9_9HYPH</name>
<dbReference type="OrthoDB" id="9810734at2"/>
<organism evidence="4 5">
    <name type="scientific">Cohaesibacter gelatinilyticus</name>
    <dbReference type="NCBI Taxonomy" id="372072"/>
    <lineage>
        <taxon>Bacteria</taxon>
        <taxon>Pseudomonadati</taxon>
        <taxon>Pseudomonadota</taxon>
        <taxon>Alphaproteobacteria</taxon>
        <taxon>Hyphomicrobiales</taxon>
        <taxon>Cohaesibacteraceae</taxon>
    </lineage>
</organism>
<evidence type="ECO:0000256" key="1">
    <source>
        <dbReference type="ARBA" id="ARBA00006484"/>
    </source>
</evidence>
<evidence type="ECO:0000313" key="5">
    <source>
        <dbReference type="Proteomes" id="UP000219439"/>
    </source>
</evidence>
<dbReference type="PRINTS" id="PR00080">
    <property type="entry name" value="SDRFAMILY"/>
</dbReference>
<dbReference type="PROSITE" id="PS00061">
    <property type="entry name" value="ADH_SHORT"/>
    <property type="match status" value="1"/>
</dbReference>
<reference evidence="4 5" key="1">
    <citation type="submission" date="2017-09" db="EMBL/GenBank/DDBJ databases">
        <authorList>
            <person name="Ehlers B."/>
            <person name="Leendertz F.H."/>
        </authorList>
    </citation>
    <scope>NUCLEOTIDE SEQUENCE [LARGE SCALE GENOMIC DNA]</scope>
    <source>
        <strain evidence="4 5">DSM 18289</strain>
    </source>
</reference>